<dbReference type="GO" id="GO:0016829">
    <property type="term" value="F:lyase activity"/>
    <property type="evidence" value="ECO:0007669"/>
    <property type="project" value="UniProtKB-KW"/>
</dbReference>
<dbReference type="InterPro" id="IPR009377">
    <property type="entry name" value="EutA"/>
</dbReference>
<dbReference type="Proteomes" id="UP000195897">
    <property type="component" value="Unassembled WGS sequence"/>
</dbReference>
<dbReference type="AlphaFoldDB" id="A0A1Y4LR85"/>
<evidence type="ECO:0000313" key="2">
    <source>
        <dbReference type="EMBL" id="OUP59128.1"/>
    </source>
</evidence>
<dbReference type="Pfam" id="PF06277">
    <property type="entry name" value="EutA"/>
    <property type="match status" value="1"/>
</dbReference>
<proteinExistence type="predicted"/>
<dbReference type="EMBL" id="NFKL01000007">
    <property type="protein sequence ID" value="OUP59128.1"/>
    <property type="molecule type" value="Genomic_DNA"/>
</dbReference>
<reference evidence="2" key="2">
    <citation type="journal article" date="2018" name="BMC Genomics">
        <title>Whole genome sequencing and function prediction of 133 gut anaerobes isolated from chicken caecum in pure cultures.</title>
        <authorList>
            <person name="Medvecky M."/>
            <person name="Cejkova D."/>
            <person name="Polansky O."/>
            <person name="Karasova D."/>
            <person name="Kubasova T."/>
            <person name="Cizek A."/>
            <person name="Rychlik I."/>
        </authorList>
    </citation>
    <scope>NUCLEOTIDE SEQUENCE</scope>
    <source>
        <strain evidence="2">An179</strain>
        <strain evidence="1">An180</strain>
    </source>
</reference>
<protein>
    <submittedName>
        <fullName evidence="2">Ethanolamine ammonia-lyase</fullName>
    </submittedName>
</protein>
<dbReference type="NCBIfam" id="NF007992">
    <property type="entry name" value="PRK10719.1-3"/>
    <property type="match status" value="1"/>
</dbReference>
<dbReference type="EMBL" id="NFKK01000002">
    <property type="protein sequence ID" value="OUP54139.1"/>
    <property type="molecule type" value="Genomic_DNA"/>
</dbReference>
<evidence type="ECO:0000313" key="1">
    <source>
        <dbReference type="EMBL" id="OUP54139.1"/>
    </source>
</evidence>
<reference evidence="3 4" key="1">
    <citation type="submission" date="2017-04" db="EMBL/GenBank/DDBJ databases">
        <title>Function of individual gut microbiota members based on whole genome sequencing of pure cultures obtained from chicken caecum.</title>
        <authorList>
            <person name="Medvecky M."/>
            <person name="Cejkova D."/>
            <person name="Polansky O."/>
            <person name="Karasova D."/>
            <person name="Kubasova T."/>
            <person name="Cizek A."/>
            <person name="Rychlik I."/>
        </authorList>
    </citation>
    <scope>NUCLEOTIDE SEQUENCE [LARGE SCALE GENOMIC DNA]</scope>
    <source>
        <strain evidence="3">An179</strain>
        <strain evidence="4">An180</strain>
    </source>
</reference>
<dbReference type="RefSeq" id="WP_087370524.1">
    <property type="nucleotide sequence ID" value="NZ_NFKK01000002.1"/>
</dbReference>
<evidence type="ECO:0000313" key="4">
    <source>
        <dbReference type="Proteomes" id="UP000195897"/>
    </source>
</evidence>
<accession>A0A1Y4LR85</accession>
<sequence length="476" mass="51070">MQEIVKSVGIDIGTSTTQLVFSRLVVENLAGSYAVPRVSIVQKEVVYRSNIYFTPLLSATEIDAEAVKKIVWEEYKAAGMTPHDLKTGAVIITGETARKQNANQVLEALSDLAGDFVVATAGPDLESVLSARGAGADRISEEERKTVANIDVGGGTSNIALYQKGILKGVSCLDIGGRLIQVKNGKISYIFSKTQALAKNHGIDIQVGQQADIPALTRLCEIMADQLAQALFLKPQDAEHRGLYTNDGTSIPSEPPVQGVTFSGGVADYIYNPTTEDVFRYGDIGVLLGRAIRSHPAFGQIELYQAAETIRATVVGAGTHTTEVSGSTITYAADRLPIKNVPILKVSEEDEAVLETLSASIINQMPLYRPEGRTEQIAIAFTGRGRTSFADIQMLAEAVIKGAKEAIESPFPLVLVIENDIGKVLGNAIRVKLEHKKDVICIDGIRTLSGDYIDIGEPLANGHVVPVVIKTLIFNS</sequence>
<dbReference type="SUPFAM" id="SSF53067">
    <property type="entry name" value="Actin-like ATPase domain"/>
    <property type="match status" value="1"/>
</dbReference>
<gene>
    <name evidence="2" type="ORF">B5F15_06595</name>
    <name evidence="1" type="ORF">B5F17_02705</name>
</gene>
<keyword evidence="2" id="KW-0456">Lyase</keyword>
<dbReference type="InterPro" id="IPR043129">
    <property type="entry name" value="ATPase_NBD"/>
</dbReference>
<dbReference type="Proteomes" id="UP000195326">
    <property type="component" value="Unassembled WGS sequence"/>
</dbReference>
<organism evidence="2 3">
    <name type="scientific">Butyricicoccus pullicaecorum</name>
    <dbReference type="NCBI Taxonomy" id="501571"/>
    <lineage>
        <taxon>Bacteria</taxon>
        <taxon>Bacillati</taxon>
        <taxon>Bacillota</taxon>
        <taxon>Clostridia</taxon>
        <taxon>Eubacteriales</taxon>
        <taxon>Butyricicoccaceae</taxon>
        <taxon>Butyricicoccus</taxon>
    </lineage>
</organism>
<dbReference type="Gene3D" id="3.30.420.40">
    <property type="match status" value="1"/>
</dbReference>
<comment type="caution">
    <text evidence="2">The sequence shown here is derived from an EMBL/GenBank/DDBJ whole genome shotgun (WGS) entry which is preliminary data.</text>
</comment>
<dbReference type="STRING" id="501571.GCA_900143195_01129"/>
<evidence type="ECO:0000313" key="3">
    <source>
        <dbReference type="Proteomes" id="UP000195326"/>
    </source>
</evidence>
<dbReference type="PANTHER" id="PTHR32432:SF13">
    <property type="entry name" value="ETHANOLAMINE AMMONIA-LYASE REACTIVASE EUTA"/>
    <property type="match status" value="1"/>
</dbReference>
<dbReference type="PANTHER" id="PTHR32432">
    <property type="entry name" value="CELL DIVISION PROTEIN FTSA-RELATED"/>
    <property type="match status" value="1"/>
</dbReference>
<dbReference type="PIRSF" id="PIRSF012293">
    <property type="entry name" value="EutA"/>
    <property type="match status" value="1"/>
</dbReference>
<dbReference type="InterPro" id="IPR050696">
    <property type="entry name" value="FtsA/MreB"/>
</dbReference>
<name>A0A1Y4LR85_9FIRM</name>